<dbReference type="Proteomes" id="UP001305414">
    <property type="component" value="Unassembled WGS sequence"/>
</dbReference>
<name>A0AAN7UVH6_9PEZI</name>
<comment type="caution">
    <text evidence="2">The sequence shown here is derived from an EMBL/GenBank/DDBJ whole genome shotgun (WGS) entry which is preliminary data.</text>
</comment>
<feature type="region of interest" description="Disordered" evidence="1">
    <location>
        <begin position="340"/>
        <end position="367"/>
    </location>
</feature>
<evidence type="ECO:0000313" key="2">
    <source>
        <dbReference type="EMBL" id="KAK5635049.1"/>
    </source>
</evidence>
<reference evidence="2 3" key="1">
    <citation type="submission" date="2023-10" db="EMBL/GenBank/DDBJ databases">
        <title>Draft genome sequence of Xylaria bambusicola isolate GMP-LS, the root and basal stem rot pathogen of sugarcane in Indonesia.</title>
        <authorList>
            <person name="Selvaraj P."/>
            <person name="Muralishankar V."/>
            <person name="Muruganantham S."/>
            <person name="Sp S."/>
            <person name="Haryani S."/>
            <person name="Lau K.J.X."/>
            <person name="Naqvi N.I."/>
        </authorList>
    </citation>
    <scope>NUCLEOTIDE SEQUENCE [LARGE SCALE GENOMIC DNA]</scope>
    <source>
        <strain evidence="2">GMP-LS</strain>
    </source>
</reference>
<evidence type="ECO:0000256" key="1">
    <source>
        <dbReference type="SAM" id="MobiDB-lite"/>
    </source>
</evidence>
<feature type="compositionally biased region" description="Low complexity" evidence="1">
    <location>
        <begin position="81"/>
        <end position="90"/>
    </location>
</feature>
<protein>
    <submittedName>
        <fullName evidence="2">Uncharacterized protein</fullName>
    </submittedName>
</protein>
<feature type="region of interest" description="Disordered" evidence="1">
    <location>
        <begin position="81"/>
        <end position="126"/>
    </location>
</feature>
<feature type="compositionally biased region" description="Polar residues" evidence="1">
    <location>
        <begin position="92"/>
        <end position="104"/>
    </location>
</feature>
<gene>
    <name evidence="2" type="ORF">RRF57_010761</name>
</gene>
<accession>A0AAN7UVH6</accession>
<sequence>MILNPSPLPNMLPPVDNSVLTNNPRFKKLYNTITTSILNPDGSTKLDPSVKQRDAVREELKAYRLKAARVHLLRAAISTAASSQTTTAAAPNQESDQGHQKQQNRYQQRHPRSRQPSQLQAPQTQHSLPPDLLQLLLLLPAFLNNASSLTPSSVSLLLTSPPFTSLPALFPQIAALASSRLAADAKTLARVLSPSTNPSYIHRAIPSLPSIASTLVSDLASSKTALSHARLAATASLAQHHTAHTEALRLLLRALEAKHSVVARISELRALEASQTAQAWATAAEALLWETRHRVYPPQARAALLHYRQHLLDAGRRLEDGSRTREAELADYGVDVNSKRRKSLTMAGGDNPQQPRGGRGRRGTVVDENKERTMREMARVWREMETRLQEINGDLNRLR</sequence>
<organism evidence="2 3">
    <name type="scientific">Xylaria bambusicola</name>
    <dbReference type="NCBI Taxonomy" id="326684"/>
    <lineage>
        <taxon>Eukaryota</taxon>
        <taxon>Fungi</taxon>
        <taxon>Dikarya</taxon>
        <taxon>Ascomycota</taxon>
        <taxon>Pezizomycotina</taxon>
        <taxon>Sordariomycetes</taxon>
        <taxon>Xylariomycetidae</taxon>
        <taxon>Xylariales</taxon>
        <taxon>Xylariaceae</taxon>
        <taxon>Xylaria</taxon>
    </lineage>
</organism>
<proteinExistence type="predicted"/>
<dbReference type="AlphaFoldDB" id="A0AAN7UVH6"/>
<dbReference type="EMBL" id="JAWHQM010000047">
    <property type="protein sequence ID" value="KAK5635049.1"/>
    <property type="molecule type" value="Genomic_DNA"/>
</dbReference>
<keyword evidence="3" id="KW-1185">Reference proteome</keyword>
<evidence type="ECO:0000313" key="3">
    <source>
        <dbReference type="Proteomes" id="UP001305414"/>
    </source>
</evidence>